<dbReference type="Pfam" id="PF13490">
    <property type="entry name" value="zf-HC2"/>
    <property type="match status" value="1"/>
</dbReference>
<dbReference type="Gene3D" id="1.10.10.1320">
    <property type="entry name" value="Anti-sigma factor, zinc-finger domain"/>
    <property type="match status" value="1"/>
</dbReference>
<evidence type="ECO:0000259" key="2">
    <source>
        <dbReference type="Pfam" id="PF13490"/>
    </source>
</evidence>
<feature type="domain" description="Putative zinc-finger" evidence="2">
    <location>
        <begin position="25"/>
        <end position="58"/>
    </location>
</feature>
<evidence type="ECO:0000256" key="1">
    <source>
        <dbReference type="SAM" id="MobiDB-lite"/>
    </source>
</evidence>
<reference evidence="4" key="1">
    <citation type="submission" date="2018-04" db="EMBL/GenBank/DDBJ databases">
        <authorList>
            <person name="Lucker S."/>
            <person name="Sakoula D."/>
        </authorList>
    </citation>
    <scope>NUCLEOTIDE SEQUENCE [LARGE SCALE GENOMIC DNA]</scope>
</reference>
<dbReference type="InParanoid" id="A0A330L4U4"/>
<evidence type="ECO:0000313" key="4">
    <source>
        <dbReference type="Proteomes" id="UP000248168"/>
    </source>
</evidence>
<sequence length="99" mass="11180">MAKRTPTRSVQRKPARPHRHGKGRCVAILKKLSAYIDDELPGTLCDELRKHLGACPNCEEFVASLRQTVALCQHRPTPALSQAERARMRTDILRAARPR</sequence>
<dbReference type="Proteomes" id="UP000248168">
    <property type="component" value="Unassembled WGS sequence"/>
</dbReference>
<organism evidence="3 4">
    <name type="scientific">Nitrospira lenta</name>
    <dbReference type="NCBI Taxonomy" id="1436998"/>
    <lineage>
        <taxon>Bacteria</taxon>
        <taxon>Pseudomonadati</taxon>
        <taxon>Nitrospirota</taxon>
        <taxon>Nitrospiria</taxon>
        <taxon>Nitrospirales</taxon>
        <taxon>Nitrospiraceae</taxon>
        <taxon>Nitrospira</taxon>
    </lineage>
</organism>
<dbReference type="RefSeq" id="WP_121989055.1">
    <property type="nucleotide sequence ID" value="NZ_OUNR01000012.1"/>
</dbReference>
<gene>
    <name evidence="3" type="ORF">NITLEN_20347</name>
</gene>
<dbReference type="EMBL" id="OUNR01000012">
    <property type="protein sequence ID" value="SPP64707.1"/>
    <property type="molecule type" value="Genomic_DNA"/>
</dbReference>
<accession>A0A330L4U4</accession>
<name>A0A330L4U4_9BACT</name>
<dbReference type="AlphaFoldDB" id="A0A330L4U4"/>
<keyword evidence="4" id="KW-1185">Reference proteome</keyword>
<dbReference type="OrthoDB" id="5421222at2"/>
<dbReference type="InterPro" id="IPR041916">
    <property type="entry name" value="Anti_sigma_zinc_sf"/>
</dbReference>
<evidence type="ECO:0000313" key="3">
    <source>
        <dbReference type="EMBL" id="SPP64707.1"/>
    </source>
</evidence>
<proteinExistence type="predicted"/>
<feature type="region of interest" description="Disordered" evidence="1">
    <location>
        <begin position="1"/>
        <end position="22"/>
    </location>
</feature>
<protein>
    <recommendedName>
        <fullName evidence="2">Putative zinc-finger domain-containing protein</fullName>
    </recommendedName>
</protein>
<dbReference type="InterPro" id="IPR027383">
    <property type="entry name" value="Znf_put"/>
</dbReference>